<dbReference type="Proteomes" id="UP000254712">
    <property type="component" value="Unassembled WGS sequence"/>
</dbReference>
<protein>
    <submittedName>
        <fullName evidence="1">Uncharacterized protein</fullName>
    </submittedName>
</protein>
<proteinExistence type="predicted"/>
<gene>
    <name evidence="1" type="ORF">NCTC8261_03649</name>
</gene>
<name>A0A379WTG0_SALET</name>
<evidence type="ECO:0000313" key="1">
    <source>
        <dbReference type="EMBL" id="SUH37353.1"/>
    </source>
</evidence>
<evidence type="ECO:0000313" key="2">
    <source>
        <dbReference type="Proteomes" id="UP000254712"/>
    </source>
</evidence>
<dbReference type="EMBL" id="UGXT01000002">
    <property type="protein sequence ID" value="SUH37353.1"/>
    <property type="molecule type" value="Genomic_DNA"/>
</dbReference>
<organism evidence="1 2">
    <name type="scientific">Salmonella enterica I</name>
    <dbReference type="NCBI Taxonomy" id="59201"/>
    <lineage>
        <taxon>Bacteria</taxon>
        <taxon>Pseudomonadati</taxon>
        <taxon>Pseudomonadota</taxon>
        <taxon>Gammaproteobacteria</taxon>
        <taxon>Enterobacterales</taxon>
        <taxon>Enterobacteriaceae</taxon>
        <taxon>Salmonella</taxon>
    </lineage>
</organism>
<reference evidence="1 2" key="1">
    <citation type="submission" date="2018-06" db="EMBL/GenBank/DDBJ databases">
        <authorList>
            <consortium name="Pathogen Informatics"/>
            <person name="Doyle S."/>
        </authorList>
    </citation>
    <scope>NUCLEOTIDE SEQUENCE [LARGE SCALE GENOMIC DNA]</scope>
    <source>
        <strain evidence="1 2">NCTC8261</strain>
    </source>
</reference>
<sequence length="79" mass="9075">MRTKITNCSYTDKNGYVWRKRFKNTTLSIMLKTRDHNEALNNVSVFTKIRPFLSPESKKGICQTIPRSDLPPANSTSLN</sequence>
<accession>A0A379WTG0</accession>
<dbReference type="AlphaFoldDB" id="A0A379WTG0"/>